<dbReference type="SUPFAM" id="SSF109604">
    <property type="entry name" value="HD-domain/PDEase-like"/>
    <property type="match status" value="1"/>
</dbReference>
<comment type="catalytic activity">
    <reaction evidence="1">
        <text>a 2'-deoxyribonucleoside 5'-phosphate + H2O = a 2'-deoxyribonucleoside + phosphate</text>
        <dbReference type="Rhea" id="RHEA:36167"/>
        <dbReference type="ChEBI" id="CHEBI:15377"/>
        <dbReference type="ChEBI" id="CHEBI:18274"/>
        <dbReference type="ChEBI" id="CHEBI:43474"/>
        <dbReference type="ChEBI" id="CHEBI:65317"/>
        <dbReference type="EC" id="3.1.3.89"/>
    </reaction>
</comment>
<name>A0A9N8YZV5_9GLOM</name>
<evidence type="ECO:0000256" key="9">
    <source>
        <dbReference type="ARBA" id="ARBA00022723"/>
    </source>
</evidence>
<dbReference type="PANTHER" id="PTHR11845">
    <property type="entry name" value="5'-DEOXYNUCLEOTIDASE HDDC2"/>
    <property type="match status" value="1"/>
</dbReference>
<dbReference type="Proteomes" id="UP000789759">
    <property type="component" value="Unassembled WGS sequence"/>
</dbReference>
<accession>A0A9N8YZV5</accession>
<dbReference type="GO" id="GO:0009159">
    <property type="term" value="P:deoxyribonucleoside monophosphate catabolic process"/>
    <property type="evidence" value="ECO:0007669"/>
    <property type="project" value="UniProtKB-ARBA"/>
</dbReference>
<evidence type="ECO:0000256" key="6">
    <source>
        <dbReference type="ARBA" id="ARBA00009999"/>
    </source>
</evidence>
<reference evidence="13" key="1">
    <citation type="submission" date="2021-06" db="EMBL/GenBank/DDBJ databases">
        <authorList>
            <person name="Kallberg Y."/>
            <person name="Tangrot J."/>
            <person name="Rosling A."/>
        </authorList>
    </citation>
    <scope>NUCLEOTIDE SEQUENCE</scope>
    <source>
        <strain evidence="13">FL966</strain>
    </source>
</reference>
<dbReference type="InterPro" id="IPR003607">
    <property type="entry name" value="HD/PDEase_dom"/>
</dbReference>
<evidence type="ECO:0000256" key="8">
    <source>
        <dbReference type="ARBA" id="ARBA00012964"/>
    </source>
</evidence>
<keyword evidence="9" id="KW-0479">Metal-binding</keyword>
<comment type="cofactor">
    <cofactor evidence="3">
        <name>Co(2+)</name>
        <dbReference type="ChEBI" id="CHEBI:48828"/>
    </cofactor>
</comment>
<dbReference type="GO" id="GO:0046872">
    <property type="term" value="F:metal ion binding"/>
    <property type="evidence" value="ECO:0007669"/>
    <property type="project" value="UniProtKB-KW"/>
</dbReference>
<comment type="subunit">
    <text evidence="7">Homodimer.</text>
</comment>
<evidence type="ECO:0000256" key="10">
    <source>
        <dbReference type="ARBA" id="ARBA00022801"/>
    </source>
</evidence>
<evidence type="ECO:0000256" key="2">
    <source>
        <dbReference type="ARBA" id="ARBA00001936"/>
    </source>
</evidence>
<dbReference type="Gene3D" id="1.10.3210.10">
    <property type="entry name" value="Hypothetical protein af1432"/>
    <property type="match status" value="1"/>
</dbReference>
<evidence type="ECO:0000256" key="4">
    <source>
        <dbReference type="ARBA" id="ARBA00001946"/>
    </source>
</evidence>
<dbReference type="FunFam" id="1.10.3210.10:FF:000011">
    <property type="entry name" value="HD domain-containing protein 2"/>
    <property type="match status" value="1"/>
</dbReference>
<sequence>MADSSQTNSSSNVTKLLEFFHLCEKLKTTKRTGWIYHNVENPESISDHMYRMSILSLSVNDPTLDRDKCVKMSIVHDLAEATVGDITPYDGISKEEKKRRESEALRHICDDLLGNSPQSQEIYALWQEYEDATTKEAKFVNDIDKFEMILQAYEYEQSQNKNLEEFFESTKGIFTHPEVKSWVEELYKNRKPYKQKITQENTG</sequence>
<comment type="similarity">
    <text evidence="6">Belongs to the HDDC2 family.</text>
</comment>
<dbReference type="EMBL" id="CAJVQA010000151">
    <property type="protein sequence ID" value="CAG8458814.1"/>
    <property type="molecule type" value="Genomic_DNA"/>
</dbReference>
<organism evidence="13 14">
    <name type="scientific">Cetraspora pellucida</name>
    <dbReference type="NCBI Taxonomy" id="1433469"/>
    <lineage>
        <taxon>Eukaryota</taxon>
        <taxon>Fungi</taxon>
        <taxon>Fungi incertae sedis</taxon>
        <taxon>Mucoromycota</taxon>
        <taxon>Glomeromycotina</taxon>
        <taxon>Glomeromycetes</taxon>
        <taxon>Diversisporales</taxon>
        <taxon>Gigasporaceae</taxon>
        <taxon>Cetraspora</taxon>
    </lineage>
</organism>
<keyword evidence="10" id="KW-0378">Hydrolase</keyword>
<keyword evidence="14" id="KW-1185">Reference proteome</keyword>
<dbReference type="GO" id="GO:0005737">
    <property type="term" value="C:cytoplasm"/>
    <property type="evidence" value="ECO:0007669"/>
    <property type="project" value="TreeGrafter"/>
</dbReference>
<evidence type="ECO:0000256" key="7">
    <source>
        <dbReference type="ARBA" id="ARBA00011738"/>
    </source>
</evidence>
<dbReference type="OrthoDB" id="10254258at2759"/>
<dbReference type="InterPro" id="IPR039356">
    <property type="entry name" value="YfbR/HDDC2"/>
</dbReference>
<gene>
    <name evidence="13" type="ORF">CPELLU_LOCUS521</name>
</gene>
<keyword evidence="11" id="KW-0460">Magnesium</keyword>
<dbReference type="InterPro" id="IPR006674">
    <property type="entry name" value="HD_domain"/>
</dbReference>
<dbReference type="EC" id="3.1.3.89" evidence="8"/>
<dbReference type="GO" id="GO:0002953">
    <property type="term" value="F:5'-deoxynucleotidase activity"/>
    <property type="evidence" value="ECO:0007669"/>
    <property type="project" value="UniProtKB-EC"/>
</dbReference>
<evidence type="ECO:0000313" key="14">
    <source>
        <dbReference type="Proteomes" id="UP000789759"/>
    </source>
</evidence>
<evidence type="ECO:0000256" key="11">
    <source>
        <dbReference type="ARBA" id="ARBA00022842"/>
    </source>
</evidence>
<evidence type="ECO:0000256" key="3">
    <source>
        <dbReference type="ARBA" id="ARBA00001941"/>
    </source>
</evidence>
<dbReference type="SMART" id="SM00471">
    <property type="entry name" value="HDc"/>
    <property type="match status" value="1"/>
</dbReference>
<evidence type="ECO:0000256" key="5">
    <source>
        <dbReference type="ARBA" id="ARBA00004074"/>
    </source>
</evidence>
<evidence type="ECO:0000256" key="1">
    <source>
        <dbReference type="ARBA" id="ARBA00001638"/>
    </source>
</evidence>
<evidence type="ECO:0000313" key="13">
    <source>
        <dbReference type="EMBL" id="CAG8458814.1"/>
    </source>
</evidence>
<feature type="domain" description="HD/PDEase" evidence="12">
    <location>
        <begin position="41"/>
        <end position="158"/>
    </location>
</feature>
<proteinExistence type="inferred from homology"/>
<comment type="function">
    <text evidence="5">Catalyzes the dephosphorylation of the nucleoside 5'-monophosphates deoxyadenosine monophosphate (dAMP), deoxycytidine monophosphate (dCMP), deoxyguanosine monophosphate (dGMP) and deoxythymidine monophosphate (dTMP).</text>
</comment>
<dbReference type="AlphaFoldDB" id="A0A9N8YZV5"/>
<comment type="cofactor">
    <cofactor evidence="4">
        <name>Mg(2+)</name>
        <dbReference type="ChEBI" id="CHEBI:18420"/>
    </cofactor>
</comment>
<dbReference type="Pfam" id="PF13023">
    <property type="entry name" value="HD_3"/>
    <property type="match status" value="1"/>
</dbReference>
<dbReference type="PANTHER" id="PTHR11845:SF13">
    <property type="entry name" value="5'-DEOXYNUCLEOTIDASE HDDC2"/>
    <property type="match status" value="1"/>
</dbReference>
<evidence type="ECO:0000259" key="12">
    <source>
        <dbReference type="SMART" id="SM00471"/>
    </source>
</evidence>
<comment type="caution">
    <text evidence="13">The sequence shown here is derived from an EMBL/GenBank/DDBJ whole genome shotgun (WGS) entry which is preliminary data.</text>
</comment>
<comment type="cofactor">
    <cofactor evidence="2">
        <name>Mn(2+)</name>
        <dbReference type="ChEBI" id="CHEBI:29035"/>
    </cofactor>
</comment>
<protein>
    <recommendedName>
        <fullName evidence="8">5'-deoxynucleotidase</fullName>
        <ecNumber evidence="8">3.1.3.89</ecNumber>
    </recommendedName>
</protein>